<feature type="zinc finger region" description="C3H1-type" evidence="1">
    <location>
        <begin position="125"/>
        <end position="151"/>
    </location>
</feature>
<sequence>MSMTMKSPSEESGNKQTVTKDSSIIFRPSPNFKHMKKYLKSKFEEDMNMNSSSMGDEKYVKEINNKVNTGVLQPPLPPNSPPPDSTLTKVKQEVVDDEYEKTTDETVKESEPMIVKDNTHKIDCKNQKMCRDFVRNECIRGASCMYAHEIDFSQLEGVYKFCRDFENESCNRPVCHFVHATTFEKEHFFRTAKLPPHTLVHIPKKKKNEGPPEVAPVFLKPPPSLPPSVGVAPMAPPAPPCPAPLKRKWRDTEDFTSQLHKSEGKEPLAKKCKRCELTELRLQHIRAQVAQTMRSSREMDEKIELINKRNNRLHEVLRVLLKPRRSLEHVNTNFLGASRLSAAPLAEDNNKEALLAQVKMLLTKIVFGGDVSSVEGATTGS</sequence>
<keyword evidence="1" id="KW-0862">Zinc</keyword>
<evidence type="ECO:0000313" key="5">
    <source>
        <dbReference type="Proteomes" id="UP001153292"/>
    </source>
</evidence>
<keyword evidence="1" id="KW-0863">Zinc-finger</keyword>
<gene>
    <name evidence="4" type="ORF">CHILSU_LOCUS5017</name>
</gene>
<keyword evidence="5" id="KW-1185">Reference proteome</keyword>
<protein>
    <recommendedName>
        <fullName evidence="3">C3H1-type domain-containing protein</fullName>
    </recommendedName>
</protein>
<evidence type="ECO:0000256" key="1">
    <source>
        <dbReference type="PROSITE-ProRule" id="PRU00723"/>
    </source>
</evidence>
<feature type="domain" description="C3H1-type" evidence="3">
    <location>
        <begin position="125"/>
        <end position="151"/>
    </location>
</feature>
<reference evidence="4" key="1">
    <citation type="submission" date="2021-12" db="EMBL/GenBank/DDBJ databases">
        <authorList>
            <person name="King R."/>
        </authorList>
    </citation>
    <scope>NUCLEOTIDE SEQUENCE</scope>
</reference>
<proteinExistence type="predicted"/>
<feature type="region of interest" description="Disordered" evidence="2">
    <location>
        <begin position="1"/>
        <end position="28"/>
    </location>
</feature>
<keyword evidence="1" id="KW-0479">Metal-binding</keyword>
<dbReference type="EMBL" id="OU963895">
    <property type="protein sequence ID" value="CAH0684234.1"/>
    <property type="molecule type" value="Genomic_DNA"/>
</dbReference>
<dbReference type="Proteomes" id="UP001153292">
    <property type="component" value="Chromosome 2"/>
</dbReference>
<evidence type="ECO:0000313" key="4">
    <source>
        <dbReference type="EMBL" id="CAH0684234.1"/>
    </source>
</evidence>
<dbReference type="PROSITE" id="PS50103">
    <property type="entry name" value="ZF_C3H1"/>
    <property type="match status" value="1"/>
</dbReference>
<evidence type="ECO:0000256" key="2">
    <source>
        <dbReference type="SAM" id="MobiDB-lite"/>
    </source>
</evidence>
<dbReference type="InterPro" id="IPR000571">
    <property type="entry name" value="Znf_CCCH"/>
</dbReference>
<organism evidence="4 5">
    <name type="scientific">Chilo suppressalis</name>
    <name type="common">Asiatic rice borer moth</name>
    <dbReference type="NCBI Taxonomy" id="168631"/>
    <lineage>
        <taxon>Eukaryota</taxon>
        <taxon>Metazoa</taxon>
        <taxon>Ecdysozoa</taxon>
        <taxon>Arthropoda</taxon>
        <taxon>Hexapoda</taxon>
        <taxon>Insecta</taxon>
        <taxon>Pterygota</taxon>
        <taxon>Neoptera</taxon>
        <taxon>Endopterygota</taxon>
        <taxon>Lepidoptera</taxon>
        <taxon>Glossata</taxon>
        <taxon>Ditrysia</taxon>
        <taxon>Pyraloidea</taxon>
        <taxon>Crambidae</taxon>
        <taxon>Crambinae</taxon>
        <taxon>Chilo</taxon>
    </lineage>
</organism>
<dbReference type="Gene3D" id="3.30.1370.210">
    <property type="match status" value="1"/>
</dbReference>
<name>A0ABN8EAG9_CHISP</name>
<accession>A0ABN8EAG9</accession>
<evidence type="ECO:0000259" key="3">
    <source>
        <dbReference type="PROSITE" id="PS50103"/>
    </source>
</evidence>